<dbReference type="Proteomes" id="UP000824890">
    <property type="component" value="Unassembled WGS sequence"/>
</dbReference>
<dbReference type="EMBL" id="JAGKQM010000002">
    <property type="protein sequence ID" value="KAH0939598.1"/>
    <property type="molecule type" value="Genomic_DNA"/>
</dbReference>
<comment type="caution">
    <text evidence="2">The sequence shown here is derived from an EMBL/GenBank/DDBJ whole genome shotgun (WGS) entry which is preliminary data.</text>
</comment>
<gene>
    <name evidence="2" type="ORF">HID58_007059</name>
</gene>
<evidence type="ECO:0000313" key="3">
    <source>
        <dbReference type="Proteomes" id="UP000824890"/>
    </source>
</evidence>
<keyword evidence="3" id="KW-1185">Reference proteome</keyword>
<accession>A0ABQ8ED58</accession>
<evidence type="ECO:0000313" key="2">
    <source>
        <dbReference type="EMBL" id="KAH0939598.1"/>
    </source>
</evidence>
<organism evidence="2 3">
    <name type="scientific">Brassica napus</name>
    <name type="common">Rape</name>
    <dbReference type="NCBI Taxonomy" id="3708"/>
    <lineage>
        <taxon>Eukaryota</taxon>
        <taxon>Viridiplantae</taxon>
        <taxon>Streptophyta</taxon>
        <taxon>Embryophyta</taxon>
        <taxon>Tracheophyta</taxon>
        <taxon>Spermatophyta</taxon>
        <taxon>Magnoliopsida</taxon>
        <taxon>eudicotyledons</taxon>
        <taxon>Gunneridae</taxon>
        <taxon>Pentapetalae</taxon>
        <taxon>rosids</taxon>
        <taxon>malvids</taxon>
        <taxon>Brassicales</taxon>
        <taxon>Brassicaceae</taxon>
        <taxon>Brassiceae</taxon>
        <taxon>Brassica</taxon>
    </lineage>
</organism>
<proteinExistence type="predicted"/>
<feature type="region of interest" description="Disordered" evidence="1">
    <location>
        <begin position="1"/>
        <end position="129"/>
    </location>
</feature>
<feature type="compositionally biased region" description="Basic and acidic residues" evidence="1">
    <location>
        <begin position="117"/>
        <end position="129"/>
    </location>
</feature>
<feature type="non-terminal residue" evidence="2">
    <location>
        <position position="1"/>
    </location>
</feature>
<protein>
    <submittedName>
        <fullName evidence="2">Uncharacterized protein</fullName>
    </submittedName>
</protein>
<reference evidence="2 3" key="1">
    <citation type="submission" date="2021-05" db="EMBL/GenBank/DDBJ databases">
        <title>Genome Assembly of Synthetic Allotetraploid Brassica napus Reveals Homoeologous Exchanges between Subgenomes.</title>
        <authorList>
            <person name="Davis J.T."/>
        </authorList>
    </citation>
    <scope>NUCLEOTIDE SEQUENCE [LARGE SCALE GENOMIC DNA]</scope>
    <source>
        <strain evidence="3">cv. Da-Ae</strain>
        <tissue evidence="2">Seedling</tissue>
    </source>
</reference>
<feature type="compositionally biased region" description="Basic and acidic residues" evidence="1">
    <location>
        <begin position="67"/>
        <end position="96"/>
    </location>
</feature>
<sequence length="148" mass="16919">KKPWLTRPTTLHLAHAPRRRTRSGPSRFRTEINPWKPPQDRLTGLTRNTCGEHQDTQRNTATPPPGETEKRLQPSEPSHPHRERKQEEGGRGEAKRAATGGGGPEPRRPPTTQRDLQLGERSIREKGERSFSLLLEINQLFVELSHDY</sequence>
<evidence type="ECO:0000256" key="1">
    <source>
        <dbReference type="SAM" id="MobiDB-lite"/>
    </source>
</evidence>
<name>A0ABQ8ED58_BRANA</name>